<dbReference type="OrthoDB" id="16911at2759"/>
<dbReference type="PROSITE" id="PS51192">
    <property type="entry name" value="HELICASE_ATP_BIND_1"/>
    <property type="match status" value="1"/>
</dbReference>
<dbReference type="STRING" id="1072389.K1WXM1"/>
<evidence type="ECO:0000313" key="5">
    <source>
        <dbReference type="Proteomes" id="UP000006753"/>
    </source>
</evidence>
<dbReference type="InterPro" id="IPR006935">
    <property type="entry name" value="Helicase/UvrB_N"/>
</dbReference>
<dbReference type="GO" id="GO:0036121">
    <property type="term" value="F:double-stranded DNA helicase activity"/>
    <property type="evidence" value="ECO:0007669"/>
    <property type="project" value="TreeGrafter"/>
</dbReference>
<dbReference type="PANTHER" id="PTHR47396">
    <property type="entry name" value="TYPE I RESTRICTION ENZYME ECOKI R PROTEIN"/>
    <property type="match status" value="1"/>
</dbReference>
<dbReference type="HOGENOM" id="CLU_014765_0_0_1"/>
<dbReference type="Pfam" id="PF00271">
    <property type="entry name" value="Helicase_C"/>
    <property type="match status" value="1"/>
</dbReference>
<dbReference type="KEGG" id="mbe:MBM_04155"/>
<dbReference type="GO" id="GO:0000403">
    <property type="term" value="F:Y-form DNA binding"/>
    <property type="evidence" value="ECO:0007669"/>
    <property type="project" value="TreeGrafter"/>
</dbReference>
<dbReference type="FunCoup" id="K1WXM1">
    <property type="interactions" value="13"/>
</dbReference>
<feature type="domain" description="Helicase C-terminal" evidence="3">
    <location>
        <begin position="275"/>
        <end position="423"/>
    </location>
</feature>
<reference evidence="4 5" key="1">
    <citation type="journal article" date="2012" name="BMC Genomics">
        <title>Sequencing the genome of Marssonina brunnea reveals fungus-poplar co-evolution.</title>
        <authorList>
            <person name="Zhu S."/>
            <person name="Cao Y.-Z."/>
            <person name="Jiang C."/>
            <person name="Tan B.-Y."/>
            <person name="Wang Z."/>
            <person name="Feng S."/>
            <person name="Zhang L."/>
            <person name="Su X.-H."/>
            <person name="Brejova B."/>
            <person name="Vinar T."/>
            <person name="Xu M."/>
            <person name="Wang M.-X."/>
            <person name="Zhang S.-G."/>
            <person name="Huang M.-R."/>
            <person name="Wu R."/>
            <person name="Zhou Y."/>
        </authorList>
    </citation>
    <scope>NUCLEOTIDE SEQUENCE [LARGE SCALE GENOMIC DNA]</scope>
    <source>
        <strain evidence="4 5">MB_m1</strain>
    </source>
</reference>
<keyword evidence="1 4" id="KW-0547">Nucleotide-binding</keyword>
<gene>
    <name evidence="4" type="ORF">MBM_04155</name>
</gene>
<sequence length="659" mass="73088">MPPASRGLLGSIRKWRICTASIIARPYASISSALGSIKPPMKIRLREYQEECIQAVLSHLKQGHKRLGVSLATGSGKTVIFTQLIDRVSSPREADQTLILAHRQELVEQAARHCTNAYPSKRVEIEMGNIHASGLADITVASIQSICSGSRIDKFDPKRFKLILVDEAHHIVAPGYMRTLDHFGLSKAQSDSPALVGVSATLSRFDGMRLGAAIDQIVYHKDYIDMIGEKWLSDVIFTTVQSKADLSKVKQGASGDFQPGQLSRVVNTELVNDITVRTWLAKAQGRKSTLVFCVDLEHVAGLTNTFRKHGIDARFVTGDTPKSERGLRLDSFRNGEFPVLVNCGVFTEGTDIPNIDCVLLARPTKSRNLLVQMIGRGMRLFPGKKDCHVIDMVASLETGIVSTPTLFGLDPAEIVEAADLNGMKSLQDRKEAEELRNEAVDRDVQPNFQGQVSAPKTVTFTDYDSVFDLIEDTSGELHIHRMSPNAWVKIGEERFILSNSSGSYLKIDTATNQETGEKEYVLTETVALPRAISKQPYTRPRQISKGVTLADVIHAADTFAQKKYPFLFINRNQAWRKNPATDGQLAFLNKLRSKEDQLTAATVTKGKAGEMITKLKHGARGRFASIEAEKRKERRVRLKVEQERAMKDRERVSVGPVLD</sequence>
<dbReference type="EMBL" id="JH921435">
    <property type="protein sequence ID" value="EKD17786.1"/>
    <property type="molecule type" value="Genomic_DNA"/>
</dbReference>
<evidence type="ECO:0000259" key="2">
    <source>
        <dbReference type="PROSITE" id="PS51192"/>
    </source>
</evidence>
<dbReference type="OMA" id="HVIDMVA"/>
<dbReference type="PANTHER" id="PTHR47396:SF1">
    <property type="entry name" value="ATP-DEPENDENT HELICASE IRC3-RELATED"/>
    <property type="match status" value="1"/>
</dbReference>
<dbReference type="eggNOG" id="ENOG502QT4U">
    <property type="taxonomic scope" value="Eukaryota"/>
</dbReference>
<feature type="domain" description="Helicase ATP-binding" evidence="2">
    <location>
        <begin position="58"/>
        <end position="220"/>
    </location>
</feature>
<dbReference type="InterPro" id="IPR027417">
    <property type="entry name" value="P-loop_NTPase"/>
</dbReference>
<dbReference type="Gene3D" id="3.40.50.300">
    <property type="entry name" value="P-loop containing nucleotide triphosphate hydrolases"/>
    <property type="match status" value="2"/>
</dbReference>
<name>K1WXM1_MARBU</name>
<evidence type="ECO:0000256" key="1">
    <source>
        <dbReference type="ARBA" id="ARBA00022806"/>
    </source>
</evidence>
<keyword evidence="5" id="KW-1185">Reference proteome</keyword>
<dbReference type="GO" id="GO:0005759">
    <property type="term" value="C:mitochondrial matrix"/>
    <property type="evidence" value="ECO:0007669"/>
    <property type="project" value="TreeGrafter"/>
</dbReference>
<dbReference type="GeneID" id="18760090"/>
<protein>
    <submittedName>
        <fullName evidence="4">DEAD/DEAH box helicase</fullName>
    </submittedName>
</protein>
<dbReference type="SUPFAM" id="SSF52540">
    <property type="entry name" value="P-loop containing nucleoside triphosphate hydrolases"/>
    <property type="match status" value="1"/>
</dbReference>
<dbReference type="Pfam" id="PF04851">
    <property type="entry name" value="ResIII"/>
    <property type="match status" value="1"/>
</dbReference>
<dbReference type="GO" id="GO:0070125">
    <property type="term" value="P:mitochondrial translational elongation"/>
    <property type="evidence" value="ECO:0007669"/>
    <property type="project" value="TreeGrafter"/>
</dbReference>
<accession>K1WXM1</accession>
<dbReference type="PROSITE" id="PS51194">
    <property type="entry name" value="HELICASE_CTER"/>
    <property type="match status" value="1"/>
</dbReference>
<keyword evidence="1 4" id="KW-0067">ATP-binding</keyword>
<proteinExistence type="predicted"/>
<dbReference type="InterPro" id="IPR014001">
    <property type="entry name" value="Helicase_ATP-bd"/>
</dbReference>
<dbReference type="Proteomes" id="UP000006753">
    <property type="component" value="Unassembled WGS sequence"/>
</dbReference>
<dbReference type="CDD" id="cd18032">
    <property type="entry name" value="DEXHc_RE_I_III_res"/>
    <property type="match status" value="1"/>
</dbReference>
<dbReference type="SMART" id="SM00487">
    <property type="entry name" value="DEXDc"/>
    <property type="match status" value="1"/>
</dbReference>
<keyword evidence="1 4" id="KW-0347">Helicase</keyword>
<dbReference type="InterPro" id="IPR001650">
    <property type="entry name" value="Helicase_C-like"/>
</dbReference>
<keyword evidence="1 4" id="KW-0378">Hydrolase</keyword>
<dbReference type="SMART" id="SM00490">
    <property type="entry name" value="HELICc"/>
    <property type="match status" value="1"/>
</dbReference>
<dbReference type="GO" id="GO:0016787">
    <property type="term" value="F:hydrolase activity"/>
    <property type="evidence" value="ECO:0007669"/>
    <property type="project" value="InterPro"/>
</dbReference>
<evidence type="ECO:0000259" key="3">
    <source>
        <dbReference type="PROSITE" id="PS51194"/>
    </source>
</evidence>
<dbReference type="GO" id="GO:0032042">
    <property type="term" value="P:mitochondrial DNA metabolic process"/>
    <property type="evidence" value="ECO:0007669"/>
    <property type="project" value="TreeGrafter"/>
</dbReference>
<dbReference type="AlphaFoldDB" id="K1WXM1"/>
<evidence type="ECO:0000313" key="4">
    <source>
        <dbReference type="EMBL" id="EKD17786.1"/>
    </source>
</evidence>
<dbReference type="CDD" id="cd18799">
    <property type="entry name" value="SF2_C_EcoAI-like"/>
    <property type="match status" value="1"/>
</dbReference>
<organism evidence="4 5">
    <name type="scientific">Marssonina brunnea f. sp. multigermtubi (strain MB_m1)</name>
    <name type="common">Marssonina leaf spot fungus</name>
    <dbReference type="NCBI Taxonomy" id="1072389"/>
    <lineage>
        <taxon>Eukaryota</taxon>
        <taxon>Fungi</taxon>
        <taxon>Dikarya</taxon>
        <taxon>Ascomycota</taxon>
        <taxon>Pezizomycotina</taxon>
        <taxon>Leotiomycetes</taxon>
        <taxon>Helotiales</taxon>
        <taxon>Drepanopezizaceae</taxon>
        <taxon>Drepanopeziza</taxon>
    </lineage>
</organism>
<dbReference type="InParanoid" id="K1WXM1"/>
<dbReference type="GO" id="GO:0005524">
    <property type="term" value="F:ATP binding"/>
    <property type="evidence" value="ECO:0007669"/>
    <property type="project" value="InterPro"/>
</dbReference>
<dbReference type="GO" id="GO:0061749">
    <property type="term" value="F:forked DNA-dependent helicase activity"/>
    <property type="evidence" value="ECO:0007669"/>
    <property type="project" value="TreeGrafter"/>
</dbReference>
<dbReference type="InterPro" id="IPR050742">
    <property type="entry name" value="Helicase_Restrict-Modif_Enz"/>
</dbReference>